<protein>
    <submittedName>
        <fullName evidence="1">Uncharacterized protein</fullName>
    </submittedName>
</protein>
<evidence type="ECO:0000313" key="2">
    <source>
        <dbReference type="Proteomes" id="UP001454036"/>
    </source>
</evidence>
<name>A0AAV3RXN2_LITER</name>
<evidence type="ECO:0000313" key="1">
    <source>
        <dbReference type="EMBL" id="GAA0186493.1"/>
    </source>
</evidence>
<proteinExistence type="predicted"/>
<gene>
    <name evidence="1" type="ORF">LIER_33781</name>
</gene>
<reference evidence="1 2" key="1">
    <citation type="submission" date="2024-01" db="EMBL/GenBank/DDBJ databases">
        <title>The complete chloroplast genome sequence of Lithospermum erythrorhizon: insights into the phylogenetic relationship among Boraginaceae species and the maternal lineages of purple gromwells.</title>
        <authorList>
            <person name="Okada T."/>
            <person name="Watanabe K."/>
        </authorList>
    </citation>
    <scope>NUCLEOTIDE SEQUENCE [LARGE SCALE GENOMIC DNA]</scope>
</reference>
<dbReference type="AlphaFoldDB" id="A0AAV3RXN2"/>
<sequence length="93" mass="10485">MSYVPIVPVTVMNRPRGHVINICQADSLQMAPIDESLFPEVPWVHGASRSYLWIHHIFLALYVEGQPEEMDSEVVSGEIVGYLDHDRGLSQPL</sequence>
<keyword evidence="2" id="KW-1185">Reference proteome</keyword>
<comment type="caution">
    <text evidence="1">The sequence shown here is derived from an EMBL/GenBank/DDBJ whole genome shotgun (WGS) entry which is preliminary data.</text>
</comment>
<dbReference type="Proteomes" id="UP001454036">
    <property type="component" value="Unassembled WGS sequence"/>
</dbReference>
<dbReference type="EMBL" id="BAABME010013750">
    <property type="protein sequence ID" value="GAA0186493.1"/>
    <property type="molecule type" value="Genomic_DNA"/>
</dbReference>
<accession>A0AAV3RXN2</accession>
<organism evidence="1 2">
    <name type="scientific">Lithospermum erythrorhizon</name>
    <name type="common">Purple gromwell</name>
    <name type="synonym">Lithospermum officinale var. erythrorhizon</name>
    <dbReference type="NCBI Taxonomy" id="34254"/>
    <lineage>
        <taxon>Eukaryota</taxon>
        <taxon>Viridiplantae</taxon>
        <taxon>Streptophyta</taxon>
        <taxon>Embryophyta</taxon>
        <taxon>Tracheophyta</taxon>
        <taxon>Spermatophyta</taxon>
        <taxon>Magnoliopsida</taxon>
        <taxon>eudicotyledons</taxon>
        <taxon>Gunneridae</taxon>
        <taxon>Pentapetalae</taxon>
        <taxon>asterids</taxon>
        <taxon>lamiids</taxon>
        <taxon>Boraginales</taxon>
        <taxon>Boraginaceae</taxon>
        <taxon>Boraginoideae</taxon>
        <taxon>Lithospermeae</taxon>
        <taxon>Lithospermum</taxon>
    </lineage>
</organism>